<dbReference type="EMBL" id="MLCO01000136">
    <property type="protein sequence ID" value="ONG52608.1"/>
    <property type="molecule type" value="Genomic_DNA"/>
</dbReference>
<protein>
    <recommendedName>
        <fullName evidence="4">Lysozyme inhibitor LprI N-terminal domain-containing protein</fullName>
    </recommendedName>
</protein>
<evidence type="ECO:0008006" key="4">
    <source>
        <dbReference type="Google" id="ProtNLM"/>
    </source>
</evidence>
<feature type="signal peptide" evidence="1">
    <location>
        <begin position="1"/>
        <end position="15"/>
    </location>
</feature>
<dbReference type="Proteomes" id="UP000188879">
    <property type="component" value="Unassembled WGS sequence"/>
</dbReference>
<sequence>MVALVAAATASPALAGPNEDTFFEAGYTMCDAHMLQLAYDDDLMNRVMRNAAEKLRRGDGARVAADVERGRQMNRYEARRCPADEVYSAEQILLFAKYWRMDSISETRAKLSGNLVRGDHKNSLEAINDAR</sequence>
<evidence type="ECO:0000313" key="2">
    <source>
        <dbReference type="EMBL" id="ONG52608.1"/>
    </source>
</evidence>
<name>A0A1V2H3I9_9PROT</name>
<organism evidence="2 3">
    <name type="scientific">Teichococcus deserti</name>
    <dbReference type="NCBI Taxonomy" id="1817963"/>
    <lineage>
        <taxon>Bacteria</taxon>
        <taxon>Pseudomonadati</taxon>
        <taxon>Pseudomonadota</taxon>
        <taxon>Alphaproteobacteria</taxon>
        <taxon>Acetobacterales</taxon>
        <taxon>Roseomonadaceae</taxon>
        <taxon>Roseomonas</taxon>
    </lineage>
</organism>
<feature type="chain" id="PRO_5012979639" description="Lysozyme inhibitor LprI N-terminal domain-containing protein" evidence="1">
    <location>
        <begin position="16"/>
        <end position="131"/>
    </location>
</feature>
<evidence type="ECO:0000313" key="3">
    <source>
        <dbReference type="Proteomes" id="UP000188879"/>
    </source>
</evidence>
<proteinExistence type="predicted"/>
<reference evidence="2 3" key="1">
    <citation type="submission" date="2016-10" db="EMBL/GenBank/DDBJ databases">
        <title>Draft Genome sequence of Roseomonas sp. strain M3.</title>
        <authorList>
            <person name="Subhash Y."/>
            <person name="Lee S."/>
        </authorList>
    </citation>
    <scope>NUCLEOTIDE SEQUENCE [LARGE SCALE GENOMIC DNA]</scope>
    <source>
        <strain evidence="2 3">M3</strain>
    </source>
</reference>
<gene>
    <name evidence="2" type="ORF">BKE38_14185</name>
</gene>
<keyword evidence="3" id="KW-1185">Reference proteome</keyword>
<comment type="caution">
    <text evidence="2">The sequence shown here is derived from an EMBL/GenBank/DDBJ whole genome shotgun (WGS) entry which is preliminary data.</text>
</comment>
<accession>A0A1V2H3I9</accession>
<keyword evidence="1" id="KW-0732">Signal</keyword>
<evidence type="ECO:0000256" key="1">
    <source>
        <dbReference type="SAM" id="SignalP"/>
    </source>
</evidence>
<dbReference type="AlphaFoldDB" id="A0A1V2H3I9"/>